<reference evidence="2 3" key="1">
    <citation type="journal article" date="2024" name="BMC Genomics">
        <title>De novo assembly and annotation of Popillia japonica's genome with initial clues to its potential as an invasive pest.</title>
        <authorList>
            <person name="Cucini C."/>
            <person name="Boschi S."/>
            <person name="Funari R."/>
            <person name="Cardaioli E."/>
            <person name="Iannotti N."/>
            <person name="Marturano G."/>
            <person name="Paoli F."/>
            <person name="Bruttini M."/>
            <person name="Carapelli A."/>
            <person name="Frati F."/>
            <person name="Nardi F."/>
        </authorList>
    </citation>
    <scope>NUCLEOTIDE SEQUENCE [LARGE SCALE GENOMIC DNA]</scope>
    <source>
        <strain evidence="2">DMR45628</strain>
    </source>
</reference>
<comment type="caution">
    <text evidence="2">The sequence shown here is derived from an EMBL/GenBank/DDBJ whole genome shotgun (WGS) entry which is preliminary data.</text>
</comment>
<evidence type="ECO:0000256" key="1">
    <source>
        <dbReference type="SAM" id="MobiDB-lite"/>
    </source>
</evidence>
<gene>
    <name evidence="2" type="ORF">QE152_g15420</name>
</gene>
<feature type="compositionally biased region" description="Acidic residues" evidence="1">
    <location>
        <begin position="32"/>
        <end position="42"/>
    </location>
</feature>
<feature type="region of interest" description="Disordered" evidence="1">
    <location>
        <begin position="137"/>
        <end position="187"/>
    </location>
</feature>
<evidence type="ECO:0000313" key="3">
    <source>
        <dbReference type="Proteomes" id="UP001458880"/>
    </source>
</evidence>
<accession>A0AAW1L8E3</accession>
<protein>
    <submittedName>
        <fullName evidence="2">Uncharacterized protein</fullName>
    </submittedName>
</protein>
<proteinExistence type="predicted"/>
<organism evidence="2 3">
    <name type="scientific">Popillia japonica</name>
    <name type="common">Japanese beetle</name>
    <dbReference type="NCBI Taxonomy" id="7064"/>
    <lineage>
        <taxon>Eukaryota</taxon>
        <taxon>Metazoa</taxon>
        <taxon>Ecdysozoa</taxon>
        <taxon>Arthropoda</taxon>
        <taxon>Hexapoda</taxon>
        <taxon>Insecta</taxon>
        <taxon>Pterygota</taxon>
        <taxon>Neoptera</taxon>
        <taxon>Endopterygota</taxon>
        <taxon>Coleoptera</taxon>
        <taxon>Polyphaga</taxon>
        <taxon>Scarabaeiformia</taxon>
        <taxon>Scarabaeidae</taxon>
        <taxon>Rutelinae</taxon>
        <taxon>Popillia</taxon>
    </lineage>
</organism>
<dbReference type="AlphaFoldDB" id="A0AAW1L8E3"/>
<name>A0AAW1L8E3_POPJA</name>
<sequence length="279" mass="31445">MGLPPPPKQKGITPTIHLEIILPLMEEITEEAEVEDEIEETETEMKPEKDNLTPKTGKVKKGKGGKNSPYAALDEYALELRNKIKDKSFKTEKLSWAKFPDDAIIVEPPHNDLKAVRDTFRSIIKVKVVYLETGLEGHKKEARKGGKKGKKGKKAKDKDPKKKNRKDKKKKEKQVTTTSATSTEKVEVEKPQEVILKKVTLARFDCELHDINWSDRTIDFYWADHPDANPKAIPVEGSLRAVQYAGDPSTKQSDGDVSRKKTTLPQLFTCQVGFGLSRL</sequence>
<dbReference type="EMBL" id="JASPKY010000151">
    <property type="protein sequence ID" value="KAK9730176.1"/>
    <property type="molecule type" value="Genomic_DNA"/>
</dbReference>
<keyword evidence="3" id="KW-1185">Reference proteome</keyword>
<evidence type="ECO:0000313" key="2">
    <source>
        <dbReference type="EMBL" id="KAK9730176.1"/>
    </source>
</evidence>
<dbReference type="Proteomes" id="UP001458880">
    <property type="component" value="Unassembled WGS sequence"/>
</dbReference>
<feature type="compositionally biased region" description="Basic residues" evidence="1">
    <location>
        <begin position="140"/>
        <end position="172"/>
    </location>
</feature>
<feature type="region of interest" description="Disordered" evidence="1">
    <location>
        <begin position="32"/>
        <end position="66"/>
    </location>
</feature>
<feature type="compositionally biased region" description="Basic and acidic residues" evidence="1">
    <location>
        <begin position="43"/>
        <end position="52"/>
    </location>
</feature>